<protein>
    <submittedName>
        <fullName evidence="2">Uncharacterized protein</fullName>
    </submittedName>
</protein>
<accession>A0A382TEU5</accession>
<feature type="non-terminal residue" evidence="2">
    <location>
        <position position="1"/>
    </location>
</feature>
<gene>
    <name evidence="2" type="ORF">METZ01_LOCUS373377</name>
</gene>
<name>A0A382TEU5_9ZZZZ</name>
<sequence>VDGRGAESGWITEQVRSSIQRDDGSRVYRTAGSRRKRLVQGSDSGIAL</sequence>
<reference evidence="2" key="1">
    <citation type="submission" date="2018-05" db="EMBL/GenBank/DDBJ databases">
        <authorList>
            <person name="Lanie J.A."/>
            <person name="Ng W.-L."/>
            <person name="Kazmierczak K.M."/>
            <person name="Andrzejewski T.M."/>
            <person name="Davidsen T.M."/>
            <person name="Wayne K.J."/>
            <person name="Tettelin H."/>
            <person name="Glass J.I."/>
            <person name="Rusch D."/>
            <person name="Podicherti R."/>
            <person name="Tsui H.-C.T."/>
            <person name="Winkler M.E."/>
        </authorList>
    </citation>
    <scope>NUCLEOTIDE SEQUENCE</scope>
</reference>
<feature type="non-terminal residue" evidence="2">
    <location>
        <position position="48"/>
    </location>
</feature>
<organism evidence="2">
    <name type="scientific">marine metagenome</name>
    <dbReference type="NCBI Taxonomy" id="408172"/>
    <lineage>
        <taxon>unclassified sequences</taxon>
        <taxon>metagenomes</taxon>
        <taxon>ecological metagenomes</taxon>
    </lineage>
</organism>
<proteinExistence type="predicted"/>
<evidence type="ECO:0000313" key="2">
    <source>
        <dbReference type="EMBL" id="SVD20523.1"/>
    </source>
</evidence>
<evidence type="ECO:0000256" key="1">
    <source>
        <dbReference type="SAM" id="MobiDB-lite"/>
    </source>
</evidence>
<dbReference type="EMBL" id="UINC01136021">
    <property type="protein sequence ID" value="SVD20523.1"/>
    <property type="molecule type" value="Genomic_DNA"/>
</dbReference>
<feature type="region of interest" description="Disordered" evidence="1">
    <location>
        <begin position="15"/>
        <end position="48"/>
    </location>
</feature>
<dbReference type="AlphaFoldDB" id="A0A382TEU5"/>